<keyword evidence="2" id="KW-1185">Reference proteome</keyword>
<evidence type="ECO:0000313" key="1">
    <source>
        <dbReference type="EMBL" id="VDO94880.1"/>
    </source>
</evidence>
<proteinExistence type="predicted"/>
<protein>
    <submittedName>
        <fullName evidence="1">Uncharacterized protein</fullName>
    </submittedName>
</protein>
<name>A0A183M5M0_9TREM</name>
<dbReference type="AlphaFoldDB" id="A0A183M5M0"/>
<accession>A0A183M5M0</accession>
<sequence length="42" mass="5140">MFIYSRIQFIFAFFQRIHLILLLSVAAWKWMISGVEILFYVQ</sequence>
<reference evidence="1 2" key="1">
    <citation type="submission" date="2018-11" db="EMBL/GenBank/DDBJ databases">
        <authorList>
            <consortium name="Pathogen Informatics"/>
        </authorList>
    </citation>
    <scope>NUCLEOTIDE SEQUENCE [LARGE SCALE GENOMIC DNA]</scope>
    <source>
        <strain evidence="1 2">Zambia</strain>
    </source>
</reference>
<gene>
    <name evidence="1" type="ORF">SMRZ_LOCUS11341</name>
</gene>
<organism evidence="1 2">
    <name type="scientific">Schistosoma margrebowiei</name>
    <dbReference type="NCBI Taxonomy" id="48269"/>
    <lineage>
        <taxon>Eukaryota</taxon>
        <taxon>Metazoa</taxon>
        <taxon>Spiralia</taxon>
        <taxon>Lophotrochozoa</taxon>
        <taxon>Platyhelminthes</taxon>
        <taxon>Trematoda</taxon>
        <taxon>Digenea</taxon>
        <taxon>Strigeidida</taxon>
        <taxon>Schistosomatoidea</taxon>
        <taxon>Schistosomatidae</taxon>
        <taxon>Schistosoma</taxon>
    </lineage>
</organism>
<dbReference type="Proteomes" id="UP000277204">
    <property type="component" value="Unassembled WGS sequence"/>
</dbReference>
<evidence type="ECO:0000313" key="2">
    <source>
        <dbReference type="Proteomes" id="UP000277204"/>
    </source>
</evidence>
<dbReference type="EMBL" id="UZAI01006326">
    <property type="protein sequence ID" value="VDO94880.1"/>
    <property type="molecule type" value="Genomic_DNA"/>
</dbReference>